<reference evidence="2 3" key="1">
    <citation type="submission" date="2020-07" db="EMBL/GenBank/DDBJ databases">
        <title>Metarhizium humberi genome.</title>
        <authorList>
            <person name="Lysoe E."/>
        </authorList>
    </citation>
    <scope>NUCLEOTIDE SEQUENCE [LARGE SCALE GENOMIC DNA]</scope>
    <source>
        <strain evidence="2 3">ESALQ1638</strain>
    </source>
</reference>
<feature type="signal peptide" evidence="1">
    <location>
        <begin position="1"/>
        <end position="17"/>
    </location>
</feature>
<feature type="chain" id="PRO_5040514287" description="Secreted protein" evidence="1">
    <location>
        <begin position="18"/>
        <end position="104"/>
    </location>
</feature>
<evidence type="ECO:0000313" key="3">
    <source>
        <dbReference type="Proteomes" id="UP000764110"/>
    </source>
</evidence>
<comment type="caution">
    <text evidence="2">The sequence shown here is derived from an EMBL/GenBank/DDBJ whole genome shotgun (WGS) entry which is preliminary data.</text>
</comment>
<dbReference type="Proteomes" id="UP000764110">
    <property type="component" value="Unassembled WGS sequence"/>
</dbReference>
<accession>A0A9P8M1A7</accession>
<proteinExistence type="predicted"/>
<keyword evidence="1" id="KW-0732">Signal</keyword>
<evidence type="ECO:0000256" key="1">
    <source>
        <dbReference type="SAM" id="SignalP"/>
    </source>
</evidence>
<sequence length="104" mass="11083">MQYPLVLVAAFATACLATPTAAPASMQSKDDKPAGLCAEDQFVVADGLGYYLEKSDCLALKALCAQKNMTKPAELEKCVTHTRLSLIKEAQQLAQDTKGSVYLG</sequence>
<evidence type="ECO:0008006" key="4">
    <source>
        <dbReference type="Google" id="ProtNLM"/>
    </source>
</evidence>
<dbReference type="EMBL" id="JACEFI010000049">
    <property type="protein sequence ID" value="KAH0591755.1"/>
    <property type="molecule type" value="Genomic_DNA"/>
</dbReference>
<name>A0A9P8M1A7_9HYPO</name>
<evidence type="ECO:0000313" key="2">
    <source>
        <dbReference type="EMBL" id="KAH0591755.1"/>
    </source>
</evidence>
<organism evidence="2 3">
    <name type="scientific">Metarhizium humberi</name>
    <dbReference type="NCBI Taxonomy" id="2596975"/>
    <lineage>
        <taxon>Eukaryota</taxon>
        <taxon>Fungi</taxon>
        <taxon>Dikarya</taxon>
        <taxon>Ascomycota</taxon>
        <taxon>Pezizomycotina</taxon>
        <taxon>Sordariomycetes</taxon>
        <taxon>Hypocreomycetidae</taxon>
        <taxon>Hypocreales</taxon>
        <taxon>Clavicipitaceae</taxon>
        <taxon>Metarhizium</taxon>
    </lineage>
</organism>
<gene>
    <name evidence="2" type="ORF">MHUMG1_10520</name>
</gene>
<dbReference type="AlphaFoldDB" id="A0A9P8M1A7"/>
<keyword evidence="3" id="KW-1185">Reference proteome</keyword>
<protein>
    <recommendedName>
        <fullName evidence="4">Secreted protein</fullName>
    </recommendedName>
</protein>